<feature type="transmembrane region" description="Helical" evidence="7">
    <location>
        <begin position="12"/>
        <end position="29"/>
    </location>
</feature>
<keyword evidence="10" id="KW-1185">Reference proteome</keyword>
<dbReference type="AlphaFoldDB" id="A0A084JMV6"/>
<dbReference type="STRING" id="29354.IO98_10070"/>
<keyword evidence="5 7" id="KW-1133">Transmembrane helix</keyword>
<organism evidence="9 10">
    <name type="scientific">Lacrimispora celerecrescens</name>
    <dbReference type="NCBI Taxonomy" id="29354"/>
    <lineage>
        <taxon>Bacteria</taxon>
        <taxon>Bacillati</taxon>
        <taxon>Bacillota</taxon>
        <taxon>Clostridia</taxon>
        <taxon>Lachnospirales</taxon>
        <taxon>Lachnospiraceae</taxon>
        <taxon>Lacrimispora</taxon>
    </lineage>
</organism>
<dbReference type="Proteomes" id="UP000028525">
    <property type="component" value="Unassembled WGS sequence"/>
</dbReference>
<dbReference type="PRINTS" id="PR01837">
    <property type="entry name" value="MGTCSAPBPROT"/>
</dbReference>
<evidence type="ECO:0000256" key="6">
    <source>
        <dbReference type="ARBA" id="ARBA00023136"/>
    </source>
</evidence>
<dbReference type="EMBL" id="JPME01000012">
    <property type="protein sequence ID" value="KEZ90290.1"/>
    <property type="molecule type" value="Genomic_DNA"/>
</dbReference>
<protein>
    <recommendedName>
        <fullName evidence="8">MgtC/SapB/SrpB/YhiD N-terminal domain-containing protein</fullName>
    </recommendedName>
</protein>
<feature type="transmembrane region" description="Helical" evidence="7">
    <location>
        <begin position="41"/>
        <end position="59"/>
    </location>
</feature>
<gene>
    <name evidence="9" type="ORF">IO98_10070</name>
</gene>
<feature type="transmembrane region" description="Helical" evidence="7">
    <location>
        <begin position="71"/>
        <end position="90"/>
    </location>
</feature>
<dbReference type="PANTHER" id="PTHR33778:SF1">
    <property type="entry name" value="MAGNESIUM TRANSPORTER YHID-RELATED"/>
    <property type="match status" value="1"/>
</dbReference>
<comment type="similarity">
    <text evidence="2">Belongs to the MgtC/SapB family.</text>
</comment>
<evidence type="ECO:0000259" key="8">
    <source>
        <dbReference type="Pfam" id="PF02308"/>
    </source>
</evidence>
<dbReference type="Pfam" id="PF02308">
    <property type="entry name" value="MgtC"/>
    <property type="match status" value="1"/>
</dbReference>
<proteinExistence type="inferred from homology"/>
<keyword evidence="4 7" id="KW-0812">Transmembrane</keyword>
<evidence type="ECO:0000313" key="9">
    <source>
        <dbReference type="EMBL" id="KEZ90290.1"/>
    </source>
</evidence>
<evidence type="ECO:0000313" key="10">
    <source>
        <dbReference type="Proteomes" id="UP000028525"/>
    </source>
</evidence>
<dbReference type="InterPro" id="IPR049177">
    <property type="entry name" value="MgtC_SapB_SrpB_YhiD_N"/>
</dbReference>
<feature type="transmembrane region" description="Helical" evidence="7">
    <location>
        <begin position="120"/>
        <end position="139"/>
    </location>
</feature>
<evidence type="ECO:0000256" key="7">
    <source>
        <dbReference type="SAM" id="Phobius"/>
    </source>
</evidence>
<feature type="domain" description="MgtC/SapB/SrpB/YhiD N-terminal" evidence="8">
    <location>
        <begin position="16"/>
        <end position="140"/>
    </location>
</feature>
<evidence type="ECO:0000256" key="4">
    <source>
        <dbReference type="ARBA" id="ARBA00022692"/>
    </source>
</evidence>
<sequence length="225" mass="24495">MVCGLSEFEGITFLKILLASLCGGMIGLEREMKGRPAGLKTFSLVCVGAALTMITNEYINVLHGSGDNARMAAQVISGIGFLGAGTIMVTGHNQIKGLTTAATLWVTAALGIAIGAGFYFGGIVGVVVIYITSFIYHHLDKIIMKSSRHMRIYVEGINEEFMLGLVNYFNKSGIKVLGLQRKSEDKWYEKDTSATIELDLGKNMLHSAVIDHIRTLEGLRYIDEL</sequence>
<evidence type="ECO:0000256" key="2">
    <source>
        <dbReference type="ARBA" id="ARBA00009298"/>
    </source>
</evidence>
<comment type="caution">
    <text evidence="9">The sequence shown here is derived from an EMBL/GenBank/DDBJ whole genome shotgun (WGS) entry which is preliminary data.</text>
</comment>
<dbReference type="PANTHER" id="PTHR33778">
    <property type="entry name" value="PROTEIN MGTC"/>
    <property type="match status" value="1"/>
</dbReference>
<evidence type="ECO:0000256" key="5">
    <source>
        <dbReference type="ARBA" id="ARBA00022989"/>
    </source>
</evidence>
<dbReference type="InterPro" id="IPR003416">
    <property type="entry name" value="MgtC/SapB/SrpB/YhiD_fam"/>
</dbReference>
<name>A0A084JMV6_9FIRM</name>
<keyword evidence="6 7" id="KW-0472">Membrane</keyword>
<accession>A0A084JMV6</accession>
<reference evidence="9 10" key="1">
    <citation type="submission" date="2014-07" db="EMBL/GenBank/DDBJ databases">
        <title>Draft genome of Clostridium celerecrescens 152B isolated from sediments associated with methane hydrate from Krishna Godavari basin.</title>
        <authorList>
            <person name="Honkalas V.S."/>
            <person name="Dabir A.P."/>
            <person name="Arora P."/>
            <person name="Dhakephalkar P.K."/>
        </authorList>
    </citation>
    <scope>NUCLEOTIDE SEQUENCE [LARGE SCALE GENOMIC DNA]</scope>
    <source>
        <strain evidence="9 10">152B</strain>
    </source>
</reference>
<dbReference type="GO" id="GO:0005886">
    <property type="term" value="C:plasma membrane"/>
    <property type="evidence" value="ECO:0007669"/>
    <property type="project" value="UniProtKB-SubCell"/>
</dbReference>
<keyword evidence="3" id="KW-1003">Cell membrane</keyword>
<evidence type="ECO:0000256" key="3">
    <source>
        <dbReference type="ARBA" id="ARBA00022475"/>
    </source>
</evidence>
<evidence type="ECO:0000256" key="1">
    <source>
        <dbReference type="ARBA" id="ARBA00004651"/>
    </source>
</evidence>
<comment type="subcellular location">
    <subcellularLocation>
        <location evidence="1">Cell membrane</location>
        <topology evidence="1">Multi-pass membrane protein</topology>
    </subcellularLocation>
</comment>